<gene>
    <name evidence="2" type="ORF">PS652_04447</name>
</gene>
<dbReference type="AlphaFoldDB" id="A0A5E6W3R3"/>
<protein>
    <submittedName>
        <fullName evidence="2">Uncharacterized protein</fullName>
    </submittedName>
</protein>
<organism evidence="2">
    <name type="scientific">Pseudomonas fluorescens</name>
    <dbReference type="NCBI Taxonomy" id="294"/>
    <lineage>
        <taxon>Bacteria</taxon>
        <taxon>Pseudomonadati</taxon>
        <taxon>Pseudomonadota</taxon>
        <taxon>Gammaproteobacteria</taxon>
        <taxon>Pseudomonadales</taxon>
        <taxon>Pseudomonadaceae</taxon>
        <taxon>Pseudomonas</taxon>
    </lineage>
</organism>
<accession>A0A5E6W3R3</accession>
<feature type="region of interest" description="Disordered" evidence="1">
    <location>
        <begin position="360"/>
        <end position="421"/>
    </location>
</feature>
<evidence type="ECO:0000313" key="2">
    <source>
        <dbReference type="EMBL" id="VVN23364.1"/>
    </source>
</evidence>
<reference evidence="2" key="1">
    <citation type="submission" date="2019-09" db="EMBL/GenBank/DDBJ databases">
        <authorList>
            <person name="Chandra G."/>
            <person name="Truman W A."/>
        </authorList>
    </citation>
    <scope>NUCLEOTIDE SEQUENCE [LARGE SCALE GENOMIC DNA]</scope>
    <source>
        <strain evidence="2">PS652</strain>
    </source>
</reference>
<sequence length="421" mass="45417">MLQAFAAPGVHLAGDDKFLETLRPTIHVEAVQQFQQSRSPQLQRPVAMGVVLAHQQRQLLAFARRLEALVHRLDQFQPALLVSDMSWPFFFRGKAFAQVMQQTGPAHAQGLLVQGGLFEHREGVDTAVDLRVMGLRLWHAEQRIELWHQLLEGAAIAQHLDEYLRLIFHQRPGDFLPAALGGQRLQLAGFAECVHQFDGFRGHAKAHAGIARGKPGDAQHAQGIFGERRGYMAQDAGFKILLAVIRIADVALVIFGHGIDGQVAADEVFFKGNLGAGVEGEAAIAASALALGARQGVFLAAFGVQEYREIRPDRAITQGLHLFRRGTDHDPVDITDRPAEQAVAYGAADFVDLHVEPPLMPQDNLSGSNGGHARGALPPGPGGRSPLRRARLWGARGGFSSPDRPAGFPGGCQSPRGGAGA</sequence>
<name>A0A5E6W3R3_PSEFL</name>
<proteinExistence type="predicted"/>
<evidence type="ECO:0000256" key="1">
    <source>
        <dbReference type="SAM" id="MobiDB-lite"/>
    </source>
</evidence>
<dbReference type="EMBL" id="CABVHG010000032">
    <property type="protein sequence ID" value="VVN23364.1"/>
    <property type="molecule type" value="Genomic_DNA"/>
</dbReference>